<protein>
    <submittedName>
        <fullName evidence="1">Uncharacterized protein</fullName>
    </submittedName>
</protein>
<dbReference type="EMBL" id="CM056818">
    <property type="protein sequence ID" value="KAJ8621598.1"/>
    <property type="molecule type" value="Genomic_DNA"/>
</dbReference>
<evidence type="ECO:0000313" key="1">
    <source>
        <dbReference type="EMBL" id="KAJ8621598.1"/>
    </source>
</evidence>
<keyword evidence="2" id="KW-1185">Reference proteome</keyword>
<organism evidence="1 2">
    <name type="scientific">Persea americana</name>
    <name type="common">Avocado</name>
    <dbReference type="NCBI Taxonomy" id="3435"/>
    <lineage>
        <taxon>Eukaryota</taxon>
        <taxon>Viridiplantae</taxon>
        <taxon>Streptophyta</taxon>
        <taxon>Embryophyta</taxon>
        <taxon>Tracheophyta</taxon>
        <taxon>Spermatophyta</taxon>
        <taxon>Magnoliopsida</taxon>
        <taxon>Magnoliidae</taxon>
        <taxon>Laurales</taxon>
        <taxon>Lauraceae</taxon>
        <taxon>Persea</taxon>
    </lineage>
</organism>
<proteinExistence type="predicted"/>
<name>A0ACC2KKY6_PERAE</name>
<gene>
    <name evidence="1" type="ORF">MRB53_030127</name>
</gene>
<reference evidence="1 2" key="1">
    <citation type="journal article" date="2022" name="Hortic Res">
        <title>A haplotype resolved chromosomal level avocado genome allows analysis of novel avocado genes.</title>
        <authorList>
            <person name="Nath O."/>
            <person name="Fletcher S.J."/>
            <person name="Hayward A."/>
            <person name="Shaw L.M."/>
            <person name="Masouleh A.K."/>
            <person name="Furtado A."/>
            <person name="Henry R.J."/>
            <person name="Mitter N."/>
        </authorList>
    </citation>
    <scope>NUCLEOTIDE SEQUENCE [LARGE SCALE GENOMIC DNA]</scope>
    <source>
        <strain evidence="2">cv. Hass</strain>
    </source>
</reference>
<accession>A0ACC2KKY6</accession>
<dbReference type="Proteomes" id="UP001234297">
    <property type="component" value="Chromosome 10"/>
</dbReference>
<comment type="caution">
    <text evidence="1">The sequence shown here is derived from an EMBL/GenBank/DDBJ whole genome shotgun (WGS) entry which is preliminary data.</text>
</comment>
<sequence>MGLQKIVPKSSLPIMKNLCKHWEKFNVQTVLQNQISPTASNIQQFPPLTKPEQYSSFKEAIKKVIKNPAARPFKIAPTPKYSSQEYLLSQLQVLHKKIGSLKDPLNRLHEMVKSTTSSVNAESVATLSLGEDGF</sequence>
<evidence type="ECO:0000313" key="2">
    <source>
        <dbReference type="Proteomes" id="UP001234297"/>
    </source>
</evidence>